<dbReference type="EMBL" id="FNAD01000006">
    <property type="protein sequence ID" value="SDD70075.1"/>
    <property type="molecule type" value="Genomic_DNA"/>
</dbReference>
<dbReference type="PROSITE" id="PS50850">
    <property type="entry name" value="MFS"/>
    <property type="match status" value="1"/>
</dbReference>
<sequence length="421" mass="42970">METHASEDTAHGRPDTHAAVPRRVLIALCATQITSWGVLFYALPVLLGDITADTGWSTAAVMGAFSVGLGASAIAGVAVGHLLDHRGPRLVMTTGSVIAVLAVVGIATAPNLWTFTAAWILSGTAQAAVLYKPAFAAVTAWYGPRRVRALTILTLAGGLASTVFAPLTAYLAGHFDWRGSYLVLAVILTVVTVPAHAFALTPPWPRSAHPSGGHSAATASAARRRIIRSPTFIALAAALTLTAFAMAASNLYLVPLLTGRGMDTVTAAWALGICGAGQLLGRIAYAPLANRTGPTVRAVAILVIGAATLSATALIAEPVALVFAAVVLLGAARGAFTLLDATVVTDRWGPHGYATLHGILTAPATAAIALAPWTGALLTDRTGGHPEMFAVLAALTAAAAVVILLERIAAKPPLKARAGSK</sequence>
<feature type="transmembrane region" description="Helical" evidence="6">
    <location>
        <begin position="179"/>
        <end position="200"/>
    </location>
</feature>
<feature type="transmembrane region" description="Helical" evidence="6">
    <location>
        <begin position="149"/>
        <end position="173"/>
    </location>
</feature>
<dbReference type="Pfam" id="PF07690">
    <property type="entry name" value="MFS_1"/>
    <property type="match status" value="1"/>
</dbReference>
<dbReference type="InterPro" id="IPR036259">
    <property type="entry name" value="MFS_trans_sf"/>
</dbReference>
<dbReference type="PANTHER" id="PTHR43385">
    <property type="entry name" value="RIBOFLAVIN TRANSPORTER RIBJ"/>
    <property type="match status" value="1"/>
</dbReference>
<accession>A0A1G6WYJ9</accession>
<keyword evidence="2" id="KW-0813">Transport</keyword>
<keyword evidence="3 6" id="KW-0812">Transmembrane</keyword>
<proteinExistence type="predicted"/>
<reference evidence="9" key="1">
    <citation type="submission" date="2016-10" db="EMBL/GenBank/DDBJ databases">
        <authorList>
            <person name="Varghese N."/>
            <person name="Submissions S."/>
        </authorList>
    </citation>
    <scope>NUCLEOTIDE SEQUENCE [LARGE SCALE GENOMIC DNA]</scope>
    <source>
        <strain evidence="9">CGMCC 4.3516</strain>
    </source>
</reference>
<dbReference type="STRING" id="58114.SAMN05216270_106238"/>
<dbReference type="InterPro" id="IPR052983">
    <property type="entry name" value="MFS_Riboflavin_Transporter"/>
</dbReference>
<evidence type="ECO:0000256" key="6">
    <source>
        <dbReference type="SAM" id="Phobius"/>
    </source>
</evidence>
<feature type="transmembrane region" description="Helical" evidence="6">
    <location>
        <begin position="59"/>
        <end position="83"/>
    </location>
</feature>
<dbReference type="OrthoDB" id="7200137at2"/>
<protein>
    <submittedName>
        <fullName evidence="8">Predicted arabinose efflux permease, MFS family</fullName>
    </submittedName>
</protein>
<feature type="transmembrane region" description="Helical" evidence="6">
    <location>
        <begin position="119"/>
        <end position="142"/>
    </location>
</feature>
<dbReference type="GO" id="GO:0005886">
    <property type="term" value="C:plasma membrane"/>
    <property type="evidence" value="ECO:0007669"/>
    <property type="project" value="UniProtKB-SubCell"/>
</dbReference>
<evidence type="ECO:0000259" key="7">
    <source>
        <dbReference type="PROSITE" id="PS50850"/>
    </source>
</evidence>
<evidence type="ECO:0000256" key="1">
    <source>
        <dbReference type="ARBA" id="ARBA00004651"/>
    </source>
</evidence>
<dbReference type="Proteomes" id="UP000198949">
    <property type="component" value="Unassembled WGS sequence"/>
</dbReference>
<gene>
    <name evidence="8" type="ORF">SAMN05216270_106238</name>
</gene>
<dbReference type="Gene3D" id="1.20.1250.20">
    <property type="entry name" value="MFS general substrate transporter like domains"/>
    <property type="match status" value="1"/>
</dbReference>
<keyword evidence="4 6" id="KW-1133">Transmembrane helix</keyword>
<evidence type="ECO:0000313" key="9">
    <source>
        <dbReference type="Proteomes" id="UP000198949"/>
    </source>
</evidence>
<feature type="transmembrane region" description="Helical" evidence="6">
    <location>
        <begin position="388"/>
        <end position="405"/>
    </location>
</feature>
<evidence type="ECO:0000256" key="2">
    <source>
        <dbReference type="ARBA" id="ARBA00022448"/>
    </source>
</evidence>
<feature type="transmembrane region" description="Helical" evidence="6">
    <location>
        <begin position="322"/>
        <end position="344"/>
    </location>
</feature>
<feature type="transmembrane region" description="Helical" evidence="6">
    <location>
        <begin position="297"/>
        <end position="316"/>
    </location>
</feature>
<comment type="subcellular location">
    <subcellularLocation>
        <location evidence="1">Cell membrane</location>
        <topology evidence="1">Multi-pass membrane protein</topology>
    </subcellularLocation>
</comment>
<feature type="transmembrane region" description="Helical" evidence="6">
    <location>
        <begin position="232"/>
        <end position="254"/>
    </location>
</feature>
<evidence type="ECO:0000256" key="5">
    <source>
        <dbReference type="ARBA" id="ARBA00023136"/>
    </source>
</evidence>
<dbReference type="GO" id="GO:0022857">
    <property type="term" value="F:transmembrane transporter activity"/>
    <property type="evidence" value="ECO:0007669"/>
    <property type="project" value="InterPro"/>
</dbReference>
<feature type="transmembrane region" description="Helical" evidence="6">
    <location>
        <begin position="24"/>
        <end position="47"/>
    </location>
</feature>
<dbReference type="SUPFAM" id="SSF103473">
    <property type="entry name" value="MFS general substrate transporter"/>
    <property type="match status" value="1"/>
</dbReference>
<feature type="domain" description="Major facilitator superfamily (MFS) profile" evidence="7">
    <location>
        <begin position="23"/>
        <end position="411"/>
    </location>
</feature>
<keyword evidence="5 6" id="KW-0472">Membrane</keyword>
<dbReference type="AlphaFoldDB" id="A0A1G6WYJ9"/>
<evidence type="ECO:0000313" key="8">
    <source>
        <dbReference type="EMBL" id="SDD70075.1"/>
    </source>
</evidence>
<feature type="transmembrane region" description="Helical" evidence="6">
    <location>
        <begin position="356"/>
        <end position="376"/>
    </location>
</feature>
<dbReference type="RefSeq" id="WP_091034760.1">
    <property type="nucleotide sequence ID" value="NZ_FNAD01000006.1"/>
</dbReference>
<keyword evidence="9" id="KW-1185">Reference proteome</keyword>
<name>A0A1G6WYJ9_9ACTN</name>
<dbReference type="InterPro" id="IPR011701">
    <property type="entry name" value="MFS"/>
</dbReference>
<evidence type="ECO:0000256" key="4">
    <source>
        <dbReference type="ARBA" id="ARBA00022989"/>
    </source>
</evidence>
<feature type="transmembrane region" description="Helical" evidence="6">
    <location>
        <begin position="266"/>
        <end position="285"/>
    </location>
</feature>
<dbReference type="InterPro" id="IPR020846">
    <property type="entry name" value="MFS_dom"/>
</dbReference>
<evidence type="ECO:0000256" key="3">
    <source>
        <dbReference type="ARBA" id="ARBA00022692"/>
    </source>
</evidence>
<dbReference type="PANTHER" id="PTHR43385:SF1">
    <property type="entry name" value="RIBOFLAVIN TRANSPORTER RIBJ"/>
    <property type="match status" value="1"/>
</dbReference>
<feature type="transmembrane region" description="Helical" evidence="6">
    <location>
        <begin position="90"/>
        <end position="113"/>
    </location>
</feature>
<dbReference type="CDD" id="cd17355">
    <property type="entry name" value="MFS_YcxA_like"/>
    <property type="match status" value="1"/>
</dbReference>
<organism evidence="8 9">
    <name type="scientific">Glycomyces harbinensis</name>
    <dbReference type="NCBI Taxonomy" id="58114"/>
    <lineage>
        <taxon>Bacteria</taxon>
        <taxon>Bacillati</taxon>
        <taxon>Actinomycetota</taxon>
        <taxon>Actinomycetes</taxon>
        <taxon>Glycomycetales</taxon>
        <taxon>Glycomycetaceae</taxon>
        <taxon>Glycomyces</taxon>
    </lineage>
</organism>